<dbReference type="InterPro" id="IPR047641">
    <property type="entry name" value="ABC_transpr_MalK/UgpC-like"/>
</dbReference>
<dbReference type="CDD" id="cd03259">
    <property type="entry name" value="ABC_Carb_Solutes_like"/>
    <property type="match status" value="1"/>
</dbReference>
<feature type="domain" description="ABC transporter" evidence="6">
    <location>
        <begin position="4"/>
        <end position="241"/>
    </location>
</feature>
<dbReference type="Proteomes" id="UP000198481">
    <property type="component" value="Chromosome I"/>
</dbReference>
<dbReference type="SUPFAM" id="SSF52540">
    <property type="entry name" value="P-loop containing nucleoside triphosphate hydrolases"/>
    <property type="match status" value="1"/>
</dbReference>
<dbReference type="RefSeq" id="WP_092270123.1">
    <property type="nucleotide sequence ID" value="NZ_LT629762.1"/>
</dbReference>
<dbReference type="InterPro" id="IPR003439">
    <property type="entry name" value="ABC_transporter-like_ATP-bd"/>
</dbReference>
<dbReference type="Gene3D" id="2.40.50.140">
    <property type="entry name" value="Nucleic acid-binding proteins"/>
    <property type="match status" value="1"/>
</dbReference>
<evidence type="ECO:0000313" key="8">
    <source>
        <dbReference type="Proteomes" id="UP000198481"/>
    </source>
</evidence>
<keyword evidence="5" id="KW-0472">Membrane</keyword>
<accession>A0A1H1ND50</accession>
<organism evidence="7 8">
    <name type="scientific">Pseudomonas prosekii</name>
    <dbReference type="NCBI Taxonomy" id="1148509"/>
    <lineage>
        <taxon>Bacteria</taxon>
        <taxon>Pseudomonadati</taxon>
        <taxon>Pseudomonadota</taxon>
        <taxon>Gammaproteobacteria</taxon>
        <taxon>Pseudomonadales</taxon>
        <taxon>Pseudomonadaceae</taxon>
        <taxon>Pseudomonas</taxon>
    </lineage>
</organism>
<dbReference type="GO" id="GO:0055052">
    <property type="term" value="C:ATP-binding cassette (ABC) transporter complex, substrate-binding subunit-containing"/>
    <property type="evidence" value="ECO:0007669"/>
    <property type="project" value="TreeGrafter"/>
</dbReference>
<dbReference type="InterPro" id="IPR015853">
    <property type="entry name" value="ABC_transpr_FbpC"/>
</dbReference>
<keyword evidence="1" id="KW-0813">Transport</keyword>
<dbReference type="GO" id="GO:0005524">
    <property type="term" value="F:ATP binding"/>
    <property type="evidence" value="ECO:0007669"/>
    <property type="project" value="UniProtKB-KW"/>
</dbReference>
<dbReference type="InterPro" id="IPR003593">
    <property type="entry name" value="AAA+_ATPase"/>
</dbReference>
<dbReference type="STRING" id="1148509.SAMN05216222_0406"/>
<dbReference type="Pfam" id="PF17912">
    <property type="entry name" value="OB_MalK"/>
    <property type="match status" value="1"/>
</dbReference>
<dbReference type="InterPro" id="IPR027417">
    <property type="entry name" value="P-loop_NTPase"/>
</dbReference>
<evidence type="ECO:0000256" key="3">
    <source>
        <dbReference type="ARBA" id="ARBA00022741"/>
    </source>
</evidence>
<dbReference type="InterPro" id="IPR012340">
    <property type="entry name" value="NA-bd_OB-fold"/>
</dbReference>
<dbReference type="InterPro" id="IPR040582">
    <property type="entry name" value="OB_MalK-like"/>
</dbReference>
<dbReference type="GO" id="GO:0015408">
    <property type="term" value="F:ABC-type ferric iron transporter activity"/>
    <property type="evidence" value="ECO:0007669"/>
    <property type="project" value="InterPro"/>
</dbReference>
<dbReference type="PANTHER" id="PTHR43875:SF14">
    <property type="entry name" value="ABC TRANSPORTER ATP-BINDING PROTEIN"/>
    <property type="match status" value="1"/>
</dbReference>
<keyword evidence="4 7" id="KW-0067">ATP-binding</keyword>
<proteinExistence type="predicted"/>
<evidence type="ECO:0000313" key="7">
    <source>
        <dbReference type="EMBL" id="SDR96862.1"/>
    </source>
</evidence>
<dbReference type="SUPFAM" id="SSF50331">
    <property type="entry name" value="MOP-like"/>
    <property type="match status" value="1"/>
</dbReference>
<dbReference type="SMART" id="SM00382">
    <property type="entry name" value="AAA"/>
    <property type="match status" value="1"/>
</dbReference>
<dbReference type="GO" id="GO:0016887">
    <property type="term" value="F:ATP hydrolysis activity"/>
    <property type="evidence" value="ECO:0007669"/>
    <property type="project" value="InterPro"/>
</dbReference>
<dbReference type="PROSITE" id="PS50893">
    <property type="entry name" value="ABC_TRANSPORTER_2"/>
    <property type="match status" value="1"/>
</dbReference>
<keyword evidence="2" id="KW-1003">Cell membrane</keyword>
<reference evidence="7 8" key="1">
    <citation type="submission" date="2016-10" db="EMBL/GenBank/DDBJ databases">
        <authorList>
            <person name="de Groot N.N."/>
        </authorList>
    </citation>
    <scope>NUCLEOTIDE SEQUENCE [LARGE SCALE GENOMIC DNA]</scope>
    <source>
        <strain evidence="7 8">LMG 26867</strain>
    </source>
</reference>
<evidence type="ECO:0000256" key="2">
    <source>
        <dbReference type="ARBA" id="ARBA00022475"/>
    </source>
</evidence>
<sequence>MAEIRLQHLAHSYTRTPSGPEDYAIREMNHIWEQGGAYALLGPSGCGKSTLLNIISGLLSPSQGQVLFDGKEVNDLTPEKRNIAQVFQFPVVYDTMTVFDNLAFPLRNQGMNEAKVHSKVQEIAEVLDLQALLSKKARNLTADEKQKVSMGRGLVRDDVSAILFDEPLTVIDPHLKWKLRRKLKQIHEQFNITMVYVTHDQLEASTFADKIAVMYGGQIVQFGTPRELFERPSHTFVGYFIGSPGMNLIDVQPQPGGVGFASTHLPLSEAMQQQIADKQWQTLKVGIRPEFVHVWDEPFDDAMQANVLHVEDLGTYKIMTLNLDGAPLKVRLAEDKPVPEGTAYISFPAQWLMVYADDYLLPAQANSPAQGSPVQANNGAQP</sequence>
<dbReference type="AlphaFoldDB" id="A0A1H1ND50"/>
<dbReference type="PANTHER" id="PTHR43875">
    <property type="entry name" value="MALTODEXTRIN IMPORT ATP-BINDING PROTEIN MSMX"/>
    <property type="match status" value="1"/>
</dbReference>
<protein>
    <submittedName>
        <fullName evidence="7">Carbohydrate ABC transporter ATP-binding protein, CUT1 family</fullName>
    </submittedName>
</protein>
<name>A0A1H1ND50_9PSED</name>
<evidence type="ECO:0000259" key="6">
    <source>
        <dbReference type="PROSITE" id="PS50893"/>
    </source>
</evidence>
<dbReference type="Gene3D" id="2.40.50.100">
    <property type="match status" value="1"/>
</dbReference>
<evidence type="ECO:0000256" key="5">
    <source>
        <dbReference type="ARBA" id="ARBA00023136"/>
    </source>
</evidence>
<evidence type="ECO:0000256" key="4">
    <source>
        <dbReference type="ARBA" id="ARBA00022840"/>
    </source>
</evidence>
<keyword evidence="3" id="KW-0547">Nucleotide-binding</keyword>
<dbReference type="Gene3D" id="3.40.50.300">
    <property type="entry name" value="P-loop containing nucleotide triphosphate hydrolases"/>
    <property type="match status" value="1"/>
</dbReference>
<dbReference type="InterPro" id="IPR008995">
    <property type="entry name" value="Mo/tungstate-bd_C_term_dom"/>
</dbReference>
<dbReference type="FunFam" id="3.40.50.300:FF:000042">
    <property type="entry name" value="Maltose/maltodextrin ABC transporter, ATP-binding protein"/>
    <property type="match status" value="1"/>
</dbReference>
<dbReference type="Pfam" id="PF00005">
    <property type="entry name" value="ABC_tran"/>
    <property type="match status" value="1"/>
</dbReference>
<dbReference type="EMBL" id="LT629762">
    <property type="protein sequence ID" value="SDR96862.1"/>
    <property type="molecule type" value="Genomic_DNA"/>
</dbReference>
<evidence type="ECO:0000256" key="1">
    <source>
        <dbReference type="ARBA" id="ARBA00022448"/>
    </source>
</evidence>
<gene>
    <name evidence="7" type="ORF">SAMN05216222_0406</name>
</gene>